<keyword evidence="1" id="KW-1133">Transmembrane helix</keyword>
<dbReference type="AlphaFoldDB" id="A0A0J0XDE2"/>
<reference evidence="2 3" key="1">
    <citation type="submission" date="2015-03" db="EMBL/GenBank/DDBJ databases">
        <title>Genomics and transcriptomics of the oil-accumulating basidiomycete yeast T. oleaginosus allow insights into substrate utilization and the diverse evolutionary trajectories of mating systems in fungi.</title>
        <authorList>
            <consortium name="DOE Joint Genome Institute"/>
            <person name="Kourist R."/>
            <person name="Kracht O."/>
            <person name="Bracharz F."/>
            <person name="Lipzen A."/>
            <person name="Nolan M."/>
            <person name="Ohm R."/>
            <person name="Grigoriev I."/>
            <person name="Sun S."/>
            <person name="Heitman J."/>
            <person name="Bruck T."/>
            <person name="Nowrousian M."/>
        </authorList>
    </citation>
    <scope>NUCLEOTIDE SEQUENCE [LARGE SCALE GENOMIC DNA]</scope>
    <source>
        <strain evidence="2 3">IBC0246</strain>
    </source>
</reference>
<feature type="transmembrane region" description="Helical" evidence="1">
    <location>
        <begin position="68"/>
        <end position="89"/>
    </location>
</feature>
<gene>
    <name evidence="2" type="ORF">CC85DRAFT_288885</name>
</gene>
<feature type="non-terminal residue" evidence="2">
    <location>
        <position position="1"/>
    </location>
</feature>
<keyword evidence="1" id="KW-0812">Transmembrane</keyword>
<evidence type="ECO:0000313" key="2">
    <source>
        <dbReference type="EMBL" id="KLT39115.1"/>
    </source>
</evidence>
<dbReference type="GeneID" id="28985017"/>
<keyword evidence="3" id="KW-1185">Reference proteome</keyword>
<organism evidence="2 3">
    <name type="scientific">Cutaneotrichosporon oleaginosum</name>
    <dbReference type="NCBI Taxonomy" id="879819"/>
    <lineage>
        <taxon>Eukaryota</taxon>
        <taxon>Fungi</taxon>
        <taxon>Dikarya</taxon>
        <taxon>Basidiomycota</taxon>
        <taxon>Agaricomycotina</taxon>
        <taxon>Tremellomycetes</taxon>
        <taxon>Trichosporonales</taxon>
        <taxon>Trichosporonaceae</taxon>
        <taxon>Cutaneotrichosporon</taxon>
    </lineage>
</organism>
<evidence type="ECO:0000313" key="3">
    <source>
        <dbReference type="Proteomes" id="UP000053611"/>
    </source>
</evidence>
<dbReference type="EMBL" id="KQ087270">
    <property type="protein sequence ID" value="KLT39115.1"/>
    <property type="molecule type" value="Genomic_DNA"/>
</dbReference>
<protein>
    <submittedName>
        <fullName evidence="2">Uncharacterized protein</fullName>
    </submittedName>
</protein>
<sequence length="97" mass="10230">MTTPPPKPTPPPHGVRERMGSYALAFSELNAAARAGKTPRSQRALLAYLGAEEAAGRMPAGFARVYRAYYGASGVLALAVGVGVGYAGYRWATESRD</sequence>
<dbReference type="Proteomes" id="UP000053611">
    <property type="component" value="Unassembled WGS sequence"/>
</dbReference>
<evidence type="ECO:0000256" key="1">
    <source>
        <dbReference type="SAM" id="Phobius"/>
    </source>
</evidence>
<accession>A0A0J0XDE2</accession>
<name>A0A0J0XDE2_9TREE</name>
<proteinExistence type="predicted"/>
<keyword evidence="1" id="KW-0472">Membrane</keyword>
<dbReference type="RefSeq" id="XP_018275606.1">
    <property type="nucleotide sequence ID" value="XM_018424414.1"/>
</dbReference>